<proteinExistence type="predicted"/>
<dbReference type="EMBL" id="QVLX01000002">
    <property type="protein sequence ID" value="RGE88825.1"/>
    <property type="molecule type" value="Genomic_DNA"/>
</dbReference>
<dbReference type="RefSeq" id="WP_048620980.1">
    <property type="nucleotide sequence ID" value="NZ_BAABYU010000002.1"/>
</dbReference>
<feature type="transmembrane region" description="Helical" evidence="1">
    <location>
        <begin position="112"/>
        <end position="129"/>
    </location>
</feature>
<dbReference type="Proteomes" id="UP000261080">
    <property type="component" value="Unassembled WGS sequence"/>
</dbReference>
<gene>
    <name evidence="2" type="ORF">DW016_04750</name>
</gene>
<evidence type="ECO:0000256" key="1">
    <source>
        <dbReference type="SAM" id="Phobius"/>
    </source>
</evidence>
<accession>A0A3E3K419</accession>
<keyword evidence="1" id="KW-0472">Membrane</keyword>
<dbReference type="AlphaFoldDB" id="A0A3E3K419"/>
<evidence type="ECO:0000313" key="3">
    <source>
        <dbReference type="Proteomes" id="UP000261080"/>
    </source>
</evidence>
<dbReference type="OrthoDB" id="1779993at2"/>
<reference evidence="2 3" key="1">
    <citation type="submission" date="2018-08" db="EMBL/GenBank/DDBJ databases">
        <title>A genome reference for cultivated species of the human gut microbiota.</title>
        <authorList>
            <person name="Zou Y."/>
            <person name="Xue W."/>
            <person name="Luo G."/>
        </authorList>
    </citation>
    <scope>NUCLEOTIDE SEQUENCE [LARGE SCALE GENOMIC DNA]</scope>
    <source>
        <strain evidence="2 3">AF37-2AT</strain>
    </source>
</reference>
<name>A0A3E3K419_9FIRM</name>
<keyword evidence="3" id="KW-1185">Reference proteome</keyword>
<comment type="caution">
    <text evidence="2">The sequence shown here is derived from an EMBL/GenBank/DDBJ whole genome shotgun (WGS) entry which is preliminary data.</text>
</comment>
<sequence length="156" mass="17885">MNRSEFLDKLREALENDLSGPVVRENIEYYDSYIQSEVRNGKTEQEVLDMLGDPWMIARTIIDTDENEREYYGSASGTYSSVQNTYTEEEEEQNNSHPILHLIGIDTWWKRILFFAGIVIVLFIIVAVITGLIAAVLPFALPLLILVLILRMMSGR</sequence>
<protein>
    <submittedName>
        <fullName evidence="2">DUF1700 domain-containing protein</fullName>
    </submittedName>
</protein>
<evidence type="ECO:0000313" key="2">
    <source>
        <dbReference type="EMBL" id="RGE88825.1"/>
    </source>
</evidence>
<keyword evidence="1" id="KW-1133">Transmembrane helix</keyword>
<feature type="transmembrane region" description="Helical" evidence="1">
    <location>
        <begin position="135"/>
        <end position="153"/>
    </location>
</feature>
<organism evidence="2 3">
    <name type="scientific">Sellimonas intestinalis</name>
    <dbReference type="NCBI Taxonomy" id="1653434"/>
    <lineage>
        <taxon>Bacteria</taxon>
        <taxon>Bacillati</taxon>
        <taxon>Bacillota</taxon>
        <taxon>Clostridia</taxon>
        <taxon>Lachnospirales</taxon>
        <taxon>Lachnospiraceae</taxon>
        <taxon>Sellimonas</taxon>
    </lineage>
</organism>
<keyword evidence="1" id="KW-0812">Transmembrane</keyword>
<dbReference type="Pfam" id="PF22564">
    <property type="entry name" value="HAAS"/>
    <property type="match status" value="1"/>
</dbReference>